<dbReference type="Proteomes" id="UP001372338">
    <property type="component" value="Unassembled WGS sequence"/>
</dbReference>
<keyword evidence="2" id="KW-0812">Transmembrane</keyword>
<dbReference type="GO" id="GO:0003729">
    <property type="term" value="F:mRNA binding"/>
    <property type="evidence" value="ECO:0007669"/>
    <property type="project" value="InterPro"/>
</dbReference>
<dbReference type="EMBL" id="JAYWIO010000003">
    <property type="protein sequence ID" value="KAK7273931.1"/>
    <property type="molecule type" value="Genomic_DNA"/>
</dbReference>
<proteinExistence type="predicted"/>
<dbReference type="AlphaFoldDB" id="A0AAN9FGI0"/>
<sequence>MICILVLCVAAAALNRIGEDDPGNGGGTDLSPESDPVPAKKQVFASNLNYASPPFYPSGSSNKEINPTPKRDVQTGTTSRSFRPTNEDFSVPQNNPSLRGKNVVDSIGIDKLYIEKPMNNLHIPPSPGSSGFNASQAPHLRGPIISLTSTSVQAPAPQFGNRPGSGSQASSPTRADSGEIDSASESGKSKGALVGKGRGASQQGSGRGFIYGGPMGTAVTMGGGHGDPNFPAFLPEILKRNSSEIHYQEPPKSYFGKFKRNWALHFGFLILIYAFMVSSSVVLLCF</sequence>
<dbReference type="PANTHER" id="PTHR46837:SF5">
    <property type="entry name" value="PROTEIN MLN51 HOMOLOG"/>
    <property type="match status" value="1"/>
</dbReference>
<dbReference type="InterPro" id="IPR044796">
    <property type="entry name" value="MLN51_plant"/>
</dbReference>
<feature type="region of interest" description="Disordered" evidence="1">
    <location>
        <begin position="154"/>
        <end position="207"/>
    </location>
</feature>
<dbReference type="PANTHER" id="PTHR46837">
    <property type="entry name" value="PROTEIN MLN51 HOMOLOG"/>
    <property type="match status" value="1"/>
</dbReference>
<dbReference type="GO" id="GO:0035145">
    <property type="term" value="C:exon-exon junction complex"/>
    <property type="evidence" value="ECO:0007669"/>
    <property type="project" value="InterPro"/>
</dbReference>
<keyword evidence="2" id="KW-0472">Membrane</keyword>
<feature type="chain" id="PRO_5042935101" evidence="3">
    <location>
        <begin position="20"/>
        <end position="286"/>
    </location>
</feature>
<feature type="region of interest" description="Disordered" evidence="1">
    <location>
        <begin position="17"/>
        <end position="102"/>
    </location>
</feature>
<feature type="signal peptide" evidence="3">
    <location>
        <begin position="1"/>
        <end position="19"/>
    </location>
</feature>
<evidence type="ECO:0000256" key="3">
    <source>
        <dbReference type="SAM" id="SignalP"/>
    </source>
</evidence>
<protein>
    <submittedName>
        <fullName evidence="4">Uncharacterized protein</fullName>
    </submittedName>
</protein>
<dbReference type="GO" id="GO:0006397">
    <property type="term" value="P:mRNA processing"/>
    <property type="evidence" value="ECO:0007669"/>
    <property type="project" value="InterPro"/>
</dbReference>
<gene>
    <name evidence="4" type="ORF">RIF29_14999</name>
</gene>
<feature type="compositionally biased region" description="Polar residues" evidence="1">
    <location>
        <begin position="74"/>
        <end position="97"/>
    </location>
</feature>
<evidence type="ECO:0000313" key="4">
    <source>
        <dbReference type="EMBL" id="KAK7273931.1"/>
    </source>
</evidence>
<keyword evidence="3" id="KW-0732">Signal</keyword>
<evidence type="ECO:0000313" key="5">
    <source>
        <dbReference type="Proteomes" id="UP001372338"/>
    </source>
</evidence>
<feature type="transmembrane region" description="Helical" evidence="2">
    <location>
        <begin position="262"/>
        <end position="285"/>
    </location>
</feature>
<keyword evidence="5" id="KW-1185">Reference proteome</keyword>
<evidence type="ECO:0000256" key="2">
    <source>
        <dbReference type="SAM" id="Phobius"/>
    </source>
</evidence>
<reference evidence="4 5" key="1">
    <citation type="submission" date="2024-01" db="EMBL/GenBank/DDBJ databases">
        <title>The genomes of 5 underutilized Papilionoideae crops provide insights into root nodulation and disease resistanc.</title>
        <authorList>
            <person name="Yuan L."/>
        </authorList>
    </citation>
    <scope>NUCLEOTIDE SEQUENCE [LARGE SCALE GENOMIC DNA]</scope>
    <source>
        <strain evidence="4">ZHUSHIDOU_FW_LH</strain>
        <tissue evidence="4">Leaf</tissue>
    </source>
</reference>
<accession>A0AAN9FGI0</accession>
<keyword evidence="2" id="KW-1133">Transmembrane helix</keyword>
<comment type="caution">
    <text evidence="4">The sequence shown here is derived from an EMBL/GenBank/DDBJ whole genome shotgun (WGS) entry which is preliminary data.</text>
</comment>
<name>A0AAN9FGI0_CROPI</name>
<feature type="compositionally biased region" description="Polar residues" evidence="1">
    <location>
        <begin position="164"/>
        <end position="174"/>
    </location>
</feature>
<organism evidence="4 5">
    <name type="scientific">Crotalaria pallida</name>
    <name type="common">Smooth rattlebox</name>
    <name type="synonym">Crotalaria striata</name>
    <dbReference type="NCBI Taxonomy" id="3830"/>
    <lineage>
        <taxon>Eukaryota</taxon>
        <taxon>Viridiplantae</taxon>
        <taxon>Streptophyta</taxon>
        <taxon>Embryophyta</taxon>
        <taxon>Tracheophyta</taxon>
        <taxon>Spermatophyta</taxon>
        <taxon>Magnoliopsida</taxon>
        <taxon>eudicotyledons</taxon>
        <taxon>Gunneridae</taxon>
        <taxon>Pentapetalae</taxon>
        <taxon>rosids</taxon>
        <taxon>fabids</taxon>
        <taxon>Fabales</taxon>
        <taxon>Fabaceae</taxon>
        <taxon>Papilionoideae</taxon>
        <taxon>50 kb inversion clade</taxon>
        <taxon>genistoids sensu lato</taxon>
        <taxon>core genistoids</taxon>
        <taxon>Crotalarieae</taxon>
        <taxon>Crotalaria</taxon>
    </lineage>
</organism>
<evidence type="ECO:0000256" key="1">
    <source>
        <dbReference type="SAM" id="MobiDB-lite"/>
    </source>
</evidence>